<dbReference type="Gene3D" id="1.25.40.20">
    <property type="entry name" value="Ankyrin repeat-containing domain"/>
    <property type="match status" value="1"/>
</dbReference>
<name>A0A8K0T6W5_9PEZI</name>
<proteinExistence type="predicted"/>
<keyword evidence="1" id="KW-0677">Repeat</keyword>
<evidence type="ECO:0000313" key="4">
    <source>
        <dbReference type="EMBL" id="KAH7354297.1"/>
    </source>
</evidence>
<dbReference type="PANTHER" id="PTHR10039">
    <property type="entry name" value="AMELOGENIN"/>
    <property type="match status" value="1"/>
</dbReference>
<evidence type="ECO:0000313" key="5">
    <source>
        <dbReference type="Proteomes" id="UP000813385"/>
    </source>
</evidence>
<dbReference type="Proteomes" id="UP000813385">
    <property type="component" value="Unassembled WGS sequence"/>
</dbReference>
<reference evidence="4" key="1">
    <citation type="journal article" date="2021" name="Nat. Commun.">
        <title>Genetic determinants of endophytism in the Arabidopsis root mycobiome.</title>
        <authorList>
            <person name="Mesny F."/>
            <person name="Miyauchi S."/>
            <person name="Thiergart T."/>
            <person name="Pickel B."/>
            <person name="Atanasova L."/>
            <person name="Karlsson M."/>
            <person name="Huettel B."/>
            <person name="Barry K.W."/>
            <person name="Haridas S."/>
            <person name="Chen C."/>
            <person name="Bauer D."/>
            <person name="Andreopoulos W."/>
            <person name="Pangilinan J."/>
            <person name="LaButti K."/>
            <person name="Riley R."/>
            <person name="Lipzen A."/>
            <person name="Clum A."/>
            <person name="Drula E."/>
            <person name="Henrissat B."/>
            <person name="Kohler A."/>
            <person name="Grigoriev I.V."/>
            <person name="Martin F.M."/>
            <person name="Hacquard S."/>
        </authorList>
    </citation>
    <scope>NUCLEOTIDE SEQUENCE</scope>
    <source>
        <strain evidence="4">MPI-CAGE-AT-0016</strain>
    </source>
</reference>
<dbReference type="Gene3D" id="3.40.50.300">
    <property type="entry name" value="P-loop containing nucleotide triphosphate hydrolases"/>
    <property type="match status" value="1"/>
</dbReference>
<organism evidence="4 5">
    <name type="scientific">Plectosphaerella cucumerina</name>
    <dbReference type="NCBI Taxonomy" id="40658"/>
    <lineage>
        <taxon>Eukaryota</taxon>
        <taxon>Fungi</taxon>
        <taxon>Dikarya</taxon>
        <taxon>Ascomycota</taxon>
        <taxon>Pezizomycotina</taxon>
        <taxon>Sordariomycetes</taxon>
        <taxon>Hypocreomycetidae</taxon>
        <taxon>Glomerellales</taxon>
        <taxon>Plectosphaerellaceae</taxon>
        <taxon>Plectosphaerella</taxon>
    </lineage>
</organism>
<comment type="caution">
    <text evidence="4">The sequence shown here is derived from an EMBL/GenBank/DDBJ whole genome shotgun (WGS) entry which is preliminary data.</text>
</comment>
<accession>A0A8K0T6W5</accession>
<evidence type="ECO:0000256" key="2">
    <source>
        <dbReference type="SAM" id="MobiDB-lite"/>
    </source>
</evidence>
<evidence type="ECO:0000259" key="3">
    <source>
        <dbReference type="Pfam" id="PF24883"/>
    </source>
</evidence>
<dbReference type="EMBL" id="JAGPXD010000005">
    <property type="protein sequence ID" value="KAH7354297.1"/>
    <property type="molecule type" value="Genomic_DNA"/>
</dbReference>
<keyword evidence="5" id="KW-1185">Reference proteome</keyword>
<dbReference type="SUPFAM" id="SSF48403">
    <property type="entry name" value="Ankyrin repeat"/>
    <property type="match status" value="1"/>
</dbReference>
<dbReference type="InterPro" id="IPR036770">
    <property type="entry name" value="Ankyrin_rpt-contain_sf"/>
</dbReference>
<dbReference type="Gene3D" id="3.40.50.1820">
    <property type="entry name" value="alpha/beta hydrolase"/>
    <property type="match status" value="1"/>
</dbReference>
<dbReference type="Pfam" id="PF24883">
    <property type="entry name" value="NPHP3_N"/>
    <property type="match status" value="1"/>
</dbReference>
<feature type="region of interest" description="Disordered" evidence="2">
    <location>
        <begin position="57"/>
        <end position="77"/>
    </location>
</feature>
<dbReference type="SMART" id="SM00248">
    <property type="entry name" value="ANK"/>
    <property type="match status" value="3"/>
</dbReference>
<feature type="domain" description="Nephrocystin 3-like N-terminal" evidence="3">
    <location>
        <begin position="396"/>
        <end position="574"/>
    </location>
</feature>
<dbReference type="InterPro" id="IPR056884">
    <property type="entry name" value="NPHP3-like_N"/>
</dbReference>
<dbReference type="InterPro" id="IPR029058">
    <property type="entry name" value="AB_hydrolase_fold"/>
</dbReference>
<dbReference type="SUPFAM" id="SSF53474">
    <property type="entry name" value="alpha/beta-Hydrolases"/>
    <property type="match status" value="1"/>
</dbReference>
<dbReference type="InterPro" id="IPR027417">
    <property type="entry name" value="P-loop_NTPase"/>
</dbReference>
<gene>
    <name evidence="4" type="ORF">B0T11DRAFT_126351</name>
</gene>
<sequence length="1072" mass="121742">MERHPAAAMKSFSRDQVRDEGFTILANPDNPVVDIVFCHGLGGHPYDTWACRRSDTAPTNERSRFDPAVPSSVDGNGSLGKRQRFLSKFRSLGLGSKSSENITQNGNDTWQSDTTLAFPNPETDQSRAIYWITDFLAEEKGLEHARILVYGYDSKVAKLYKNVNQNDFFAHAKNLMYALAREKPARRPVIFVAHSLGGLLVKEVLRRSEASEEHEIKDIVRCTKGVIFMGTPHRGSPGMASLGDAVRSMASVILRVDTNDRLLRALGIDSPELELGRESFVTVWRKYDFRVKTFREAWGIRGLNIGPMNDKVVPDISSTLDDPREHIETISANHMDMCRFKNRFDKDYRNVSAEISSFIASSRQNFDISDGKDFLISLAFEEMDSRRGKIKQALDDTCRWLFSTPQYITWMDRREVSKDHGLLWIKGKPGSGKSTMMKEALRYAEDIFSQSQTIIAGFFFNARGLNNLEKSPLGLYRSLLHQLLQQDALAMHHLASVHKQKVNANPNFQWSEEELQQLLLRVFATSESRAAVLFIDAMDECNDDEVRGLVRFFKHLAKKAFTTGACLNICFSSRHYPYISIEKCPEVVVEDNNRADILRYIVTEAEDNRFVVELKDEIFERSSGVFIWVVLVITMLQEKGRGKSLKWLRQKLGEIPPELHALFQALFSQKDHEDDEMARSQTICLMQLMLFATGPLTLGEIHTALAFGIRAYDSIQTWKDSVEYLETTSQRNDLIVSLSRGLLEENPGIKYKTWGPPKPPHFYDNMTMLEIAYEELHDAEYATTYQFIHETVREFFLGGEGFRLFGFSPDDVAGSGHLMFATSCLNFLATEECATSRYWTNPEQDAYASDFVFLDYISNHLWSHVEAAFQHGIPQESGHELIHRLNDRSCEALQRLSWMRPRTQFQNGSNLLMAAIGFNALETARHILRMGFDVNEPSSSSLQFALHAALTGRISSIRTDRKIGYNEPRLYNEPRPEMVDLLLSHNADVHLRDHSGQTPLHIAATKTERLVAAVLAKHPRVNELDNWGRTPLDYAVADPSSEGRNIERLLREHGARPGREVSASQALAGNEN</sequence>
<dbReference type="PANTHER" id="PTHR10039:SF5">
    <property type="entry name" value="NACHT DOMAIN-CONTAINING PROTEIN"/>
    <property type="match status" value="1"/>
</dbReference>
<dbReference type="Pfam" id="PF12796">
    <property type="entry name" value="Ank_2"/>
    <property type="match status" value="1"/>
</dbReference>
<protein>
    <recommendedName>
        <fullName evidence="3">Nephrocystin 3-like N-terminal domain-containing protein</fullName>
    </recommendedName>
</protein>
<dbReference type="SUPFAM" id="SSF52540">
    <property type="entry name" value="P-loop containing nucleoside triphosphate hydrolases"/>
    <property type="match status" value="1"/>
</dbReference>
<evidence type="ECO:0000256" key="1">
    <source>
        <dbReference type="ARBA" id="ARBA00022737"/>
    </source>
</evidence>
<dbReference type="InterPro" id="IPR002110">
    <property type="entry name" value="Ankyrin_rpt"/>
</dbReference>
<dbReference type="OrthoDB" id="7464126at2759"/>
<dbReference type="AlphaFoldDB" id="A0A8K0T6W5"/>